<evidence type="ECO:0000256" key="4">
    <source>
        <dbReference type="ARBA" id="ARBA00023125"/>
    </source>
</evidence>
<name>F2C6A3_STRSA</name>
<evidence type="ECO:0000256" key="6">
    <source>
        <dbReference type="ARBA" id="ARBA00023163"/>
    </source>
</evidence>
<feature type="DNA-binding region" description="OmpR/PhoB-type" evidence="8">
    <location>
        <begin position="132"/>
        <end position="232"/>
    </location>
</feature>
<dbReference type="SMART" id="SM00862">
    <property type="entry name" value="Trans_reg_C"/>
    <property type="match status" value="1"/>
</dbReference>
<dbReference type="CDD" id="cd00383">
    <property type="entry name" value="trans_reg_C"/>
    <property type="match status" value="1"/>
</dbReference>
<protein>
    <submittedName>
        <fullName evidence="11">DNA-binding response regulator</fullName>
    </submittedName>
</protein>
<dbReference type="SUPFAM" id="SSF52172">
    <property type="entry name" value="CheY-like"/>
    <property type="match status" value="1"/>
</dbReference>
<feature type="domain" description="Response regulatory" evidence="9">
    <location>
        <begin position="9"/>
        <end position="123"/>
    </location>
</feature>
<keyword evidence="6" id="KW-0804">Transcription</keyword>
<evidence type="ECO:0000256" key="8">
    <source>
        <dbReference type="PROSITE-ProRule" id="PRU01091"/>
    </source>
</evidence>
<dbReference type="CDD" id="cd17574">
    <property type="entry name" value="REC_OmpR"/>
    <property type="match status" value="1"/>
</dbReference>
<keyword evidence="2" id="KW-0902">Two-component regulatory system</keyword>
<dbReference type="AlphaFoldDB" id="F2C6A3"/>
<dbReference type="InterPro" id="IPR039420">
    <property type="entry name" value="WalR-like"/>
</dbReference>
<evidence type="ECO:0000259" key="9">
    <source>
        <dbReference type="PROSITE" id="PS50110"/>
    </source>
</evidence>
<dbReference type="PANTHER" id="PTHR48111">
    <property type="entry name" value="REGULATOR OF RPOS"/>
    <property type="match status" value="1"/>
</dbReference>
<evidence type="ECO:0000313" key="12">
    <source>
        <dbReference type="Proteomes" id="UP000005955"/>
    </source>
</evidence>
<dbReference type="GO" id="GO:0000156">
    <property type="term" value="F:phosphorelay response regulator activity"/>
    <property type="evidence" value="ECO:0007669"/>
    <property type="project" value="TreeGrafter"/>
</dbReference>
<dbReference type="Gene3D" id="6.10.250.690">
    <property type="match status" value="1"/>
</dbReference>
<evidence type="ECO:0000256" key="1">
    <source>
        <dbReference type="ARBA" id="ARBA00022553"/>
    </source>
</evidence>
<keyword evidence="3" id="KW-0805">Transcription regulation</keyword>
<dbReference type="InterPro" id="IPR001789">
    <property type="entry name" value="Sig_transdc_resp-reg_receiver"/>
</dbReference>
<dbReference type="PATRIC" id="fig|888813.3.peg.693"/>
<evidence type="ECO:0000256" key="7">
    <source>
        <dbReference type="PROSITE-ProRule" id="PRU00169"/>
    </source>
</evidence>
<feature type="domain" description="OmpR/PhoB-type" evidence="10">
    <location>
        <begin position="132"/>
        <end position="232"/>
    </location>
</feature>
<organism evidence="11 12">
    <name type="scientific">Streptococcus sanguinis SK330</name>
    <dbReference type="NCBI Taxonomy" id="888813"/>
    <lineage>
        <taxon>Bacteria</taxon>
        <taxon>Bacillati</taxon>
        <taxon>Bacillota</taxon>
        <taxon>Bacilli</taxon>
        <taxon>Lactobacillales</taxon>
        <taxon>Streptococcaceae</taxon>
        <taxon>Streptococcus</taxon>
    </lineage>
</organism>
<dbReference type="SMART" id="SM00448">
    <property type="entry name" value="REC"/>
    <property type="match status" value="1"/>
</dbReference>
<keyword evidence="4 8" id="KW-0238">DNA-binding</keyword>
<comment type="caution">
    <text evidence="11">The sequence shown here is derived from an EMBL/GenBank/DDBJ whole genome shotgun (WGS) entry which is preliminary data.</text>
</comment>
<dbReference type="InterPro" id="IPR036388">
    <property type="entry name" value="WH-like_DNA-bd_sf"/>
</dbReference>
<dbReference type="FunFam" id="1.10.10.10:FF:000018">
    <property type="entry name" value="DNA-binding response regulator ResD"/>
    <property type="match status" value="1"/>
</dbReference>
<dbReference type="InterPro" id="IPR011006">
    <property type="entry name" value="CheY-like_superfamily"/>
</dbReference>
<dbReference type="PROSITE" id="PS51755">
    <property type="entry name" value="OMPR_PHOB"/>
    <property type="match status" value="1"/>
</dbReference>
<proteinExistence type="predicted"/>
<evidence type="ECO:0000259" key="10">
    <source>
        <dbReference type="PROSITE" id="PS51755"/>
    </source>
</evidence>
<evidence type="ECO:0000313" key="11">
    <source>
        <dbReference type="EMBL" id="EGF15560.1"/>
    </source>
</evidence>
<sequence length="237" mass="27346">MRRLAMGKTILLVDDEMDILDIKKRYLVQAGYQVLVARDGVEGLELFRKKSVDLIITDIMMPNMDGYDFISEVQYIVPDQPFLFTTAKTSEQDKIYGLSLGADDFIAKPFSPRELVLRVNNILRRLHRGGEIEQIELGDLMMNHVVHEARIGEFFLELTVKSFELLWILASNPERVFSKTELYEKVWQEDFVDDTNTLNVHIHALRQELTKYASSNTPAIKTVWGLGYKMERSRGGK</sequence>
<keyword evidence="1 7" id="KW-0597">Phosphoprotein</keyword>
<dbReference type="Gene3D" id="3.40.50.2300">
    <property type="match status" value="1"/>
</dbReference>
<dbReference type="EMBL" id="AFBD01000002">
    <property type="protein sequence ID" value="EGF15560.1"/>
    <property type="molecule type" value="Genomic_DNA"/>
</dbReference>
<feature type="modified residue" description="4-aspartylphosphate" evidence="7">
    <location>
        <position position="58"/>
    </location>
</feature>
<dbReference type="GO" id="GO:0032993">
    <property type="term" value="C:protein-DNA complex"/>
    <property type="evidence" value="ECO:0007669"/>
    <property type="project" value="TreeGrafter"/>
</dbReference>
<dbReference type="PROSITE" id="PS50110">
    <property type="entry name" value="RESPONSE_REGULATORY"/>
    <property type="match status" value="1"/>
</dbReference>
<dbReference type="Gene3D" id="1.10.10.10">
    <property type="entry name" value="Winged helix-like DNA-binding domain superfamily/Winged helix DNA-binding domain"/>
    <property type="match status" value="1"/>
</dbReference>
<evidence type="ECO:0000256" key="2">
    <source>
        <dbReference type="ARBA" id="ARBA00023012"/>
    </source>
</evidence>
<gene>
    <name evidence="11" type="primary">saeR</name>
    <name evidence="11" type="ORF">HMPREF9386_0707</name>
</gene>
<dbReference type="Proteomes" id="UP000005955">
    <property type="component" value="Unassembled WGS sequence"/>
</dbReference>
<evidence type="ECO:0000256" key="5">
    <source>
        <dbReference type="ARBA" id="ARBA00023159"/>
    </source>
</evidence>
<dbReference type="PANTHER" id="PTHR48111:SF2">
    <property type="entry name" value="RESPONSE REGULATOR SAER"/>
    <property type="match status" value="1"/>
</dbReference>
<reference evidence="11 12" key="1">
    <citation type="submission" date="2011-02" db="EMBL/GenBank/DDBJ databases">
        <authorList>
            <person name="Muzny D."/>
            <person name="Qin X."/>
            <person name="Deng J."/>
            <person name="Jiang H."/>
            <person name="Liu Y."/>
            <person name="Qu J."/>
            <person name="Song X.-Z."/>
            <person name="Zhang L."/>
            <person name="Thornton R."/>
            <person name="Coyle M."/>
            <person name="Francisco L."/>
            <person name="Jackson L."/>
            <person name="Javaid M."/>
            <person name="Korchina V."/>
            <person name="Kovar C."/>
            <person name="Mata R."/>
            <person name="Mathew T."/>
            <person name="Ngo R."/>
            <person name="Nguyen L."/>
            <person name="Nguyen N."/>
            <person name="Okwuonu G."/>
            <person name="Ongeri F."/>
            <person name="Pham C."/>
            <person name="Simmons D."/>
            <person name="Wilczek-Boney K."/>
            <person name="Hale W."/>
            <person name="Jakkamsetti A."/>
            <person name="Pham P."/>
            <person name="Ruth R."/>
            <person name="San Lucas F."/>
            <person name="Warren J."/>
            <person name="Zhang J."/>
            <person name="Zhao Z."/>
            <person name="Zhou C."/>
            <person name="Zhu D."/>
            <person name="Lee S."/>
            <person name="Bess C."/>
            <person name="Blankenburg K."/>
            <person name="Forbes L."/>
            <person name="Fu Q."/>
            <person name="Gubbala S."/>
            <person name="Hirani K."/>
            <person name="Jayaseelan J.C."/>
            <person name="Lara F."/>
            <person name="Munidasa M."/>
            <person name="Palculict T."/>
            <person name="Patil S."/>
            <person name="Pu L.-L."/>
            <person name="Saada N."/>
            <person name="Tang L."/>
            <person name="Weissenberger G."/>
            <person name="Zhu Y."/>
            <person name="Hemphill L."/>
            <person name="Shang Y."/>
            <person name="Youmans B."/>
            <person name="Ayvaz T."/>
            <person name="Ross M."/>
            <person name="Santibanez J."/>
            <person name="Aqrawi P."/>
            <person name="Gross S."/>
            <person name="Joshi V."/>
            <person name="Fowler G."/>
            <person name="Nazareth L."/>
            <person name="Reid J."/>
            <person name="Worley K."/>
            <person name="Petrosino J."/>
            <person name="Highlander S."/>
            <person name="Gibbs R."/>
        </authorList>
    </citation>
    <scope>NUCLEOTIDE SEQUENCE [LARGE SCALE GENOMIC DNA]</scope>
    <source>
        <strain evidence="11 12">SK330</strain>
    </source>
</reference>
<dbReference type="Pfam" id="PF00072">
    <property type="entry name" value="Response_reg"/>
    <property type="match status" value="1"/>
</dbReference>
<dbReference type="GO" id="GO:0005829">
    <property type="term" value="C:cytosol"/>
    <property type="evidence" value="ECO:0007669"/>
    <property type="project" value="TreeGrafter"/>
</dbReference>
<keyword evidence="5" id="KW-0010">Activator</keyword>
<evidence type="ECO:0000256" key="3">
    <source>
        <dbReference type="ARBA" id="ARBA00023015"/>
    </source>
</evidence>
<dbReference type="InterPro" id="IPR001867">
    <property type="entry name" value="OmpR/PhoB-type_DNA-bd"/>
</dbReference>
<dbReference type="GO" id="GO:0000976">
    <property type="term" value="F:transcription cis-regulatory region binding"/>
    <property type="evidence" value="ECO:0007669"/>
    <property type="project" value="TreeGrafter"/>
</dbReference>
<dbReference type="HOGENOM" id="CLU_000445_30_4_9"/>
<accession>F2C6A3</accession>
<dbReference type="GO" id="GO:0006355">
    <property type="term" value="P:regulation of DNA-templated transcription"/>
    <property type="evidence" value="ECO:0007669"/>
    <property type="project" value="InterPro"/>
</dbReference>
<dbReference type="Pfam" id="PF00486">
    <property type="entry name" value="Trans_reg_C"/>
    <property type="match status" value="1"/>
</dbReference>